<protein>
    <submittedName>
        <fullName evidence="1">Uncharacterized protein</fullName>
    </submittedName>
</protein>
<dbReference type="Proteomes" id="UP001230649">
    <property type="component" value="Unassembled WGS sequence"/>
</dbReference>
<gene>
    <name evidence="1" type="ORF">QFC20_006722</name>
</gene>
<name>A0ACC2V722_9TREE</name>
<sequence length="873" mass="96416">MSHPQTSIPRFQVSRAEAETFAKADLDHVLQQLTLDEKIALLTGADWWTTANVPRLGIPHIKCSDGPNGVRGSSHLRMTPANCTPCGTAVAATFDVDQVARLGGMLAREAKAKGVSLLLGPTCNISRHPGNGRASESFSEDPFLSGLIASAYVNGLREEGVGAVIKHFVCNEMEAERTSVSVEVTERALREIYLMPFMMAQKHALPWSFMSAYSRLNGTHCSESERLLQDILREEWKFDGLVMFDWTGTYSTDAALLAGMDLEMPGPTRYRGGLIKHQISCGKLTMRDLEKPVMNVLKLIQRATKASIDTVINNTRPEIGNDNPQDRQINRETAAAAIVLLKNSANVLPVQFKKGMRIAVLGPNAKARTVSSGGSAYLASSYVVTAYDAIKEAADKIGAHVEYAAGCYIHRYTPLLDGWIRSADGHLGWDVAFYNAQLEDLSEDNLVEKTVLHSTRMRLNDDKPTGLRVQFSIIATGYITPDTTGVYQFGLVLVGRACLYVDGELVIDNGMSTQNKPFYGLGTEEVRGDCTLTAGKRHRVEIRHTNYPGEHTGMMAKAEFAPVLLLGAIRLGGCLKLADEEKAIEDAVRLAAESDVAFCFTGSTMDWEAEGGDRQNLHLPGRADELVERLLQVKPEAVISNQSGAVFHMPWAERTTTVMQTWFAGNETGNAILDVITGKVNPSGRLPMSWPKKIEDCTAHINWGAERGKVHYGEGVFVGYRGYEECKRDLTWNFGHGLSYSTFAWTKPRVDCKHSSNKEDPFQVDIHVTVRNTGNIAGAEVVQVYIRDVASSVRRPRKELKGVRRVFLQPREEREVIVRLDALSLSFYDEKERCWLAEKGTFDILLATSSAEEAVVHTLRLDLQSDIFSHGTC</sequence>
<reference evidence="1" key="1">
    <citation type="submission" date="2023-04" db="EMBL/GenBank/DDBJ databases">
        <title>Draft Genome sequencing of Naganishia species isolated from polar environments using Oxford Nanopore Technology.</title>
        <authorList>
            <person name="Leo P."/>
            <person name="Venkateswaran K."/>
        </authorList>
    </citation>
    <scope>NUCLEOTIDE SEQUENCE</scope>
    <source>
        <strain evidence="1">MNA-CCFEE 5262</strain>
    </source>
</reference>
<proteinExistence type="predicted"/>
<dbReference type="EMBL" id="JASBWS010000128">
    <property type="protein sequence ID" value="KAJ9095153.1"/>
    <property type="molecule type" value="Genomic_DNA"/>
</dbReference>
<comment type="caution">
    <text evidence="1">The sequence shown here is derived from an EMBL/GenBank/DDBJ whole genome shotgun (WGS) entry which is preliminary data.</text>
</comment>
<organism evidence="1 2">
    <name type="scientific">Naganishia adeliensis</name>
    <dbReference type="NCBI Taxonomy" id="92952"/>
    <lineage>
        <taxon>Eukaryota</taxon>
        <taxon>Fungi</taxon>
        <taxon>Dikarya</taxon>
        <taxon>Basidiomycota</taxon>
        <taxon>Agaricomycotina</taxon>
        <taxon>Tremellomycetes</taxon>
        <taxon>Filobasidiales</taxon>
        <taxon>Filobasidiaceae</taxon>
        <taxon>Naganishia</taxon>
    </lineage>
</organism>
<evidence type="ECO:0000313" key="2">
    <source>
        <dbReference type="Proteomes" id="UP001230649"/>
    </source>
</evidence>
<accession>A0ACC2V722</accession>
<evidence type="ECO:0000313" key="1">
    <source>
        <dbReference type="EMBL" id="KAJ9095153.1"/>
    </source>
</evidence>
<keyword evidence="2" id="KW-1185">Reference proteome</keyword>